<dbReference type="CDD" id="cd08923">
    <property type="entry name" value="class1-2_nsHbs_Lbs"/>
    <property type="match status" value="1"/>
</dbReference>
<evidence type="ECO:0000256" key="2">
    <source>
        <dbReference type="ARBA" id="ARBA00004496"/>
    </source>
</evidence>
<dbReference type="Proteomes" id="UP001459277">
    <property type="component" value="Unassembled WGS sequence"/>
</dbReference>
<evidence type="ECO:0000256" key="9">
    <source>
        <dbReference type="ARBA" id="ARBA00023004"/>
    </source>
</evidence>
<dbReference type="PANTHER" id="PTHR22924:SF92">
    <property type="entry name" value="NON-SYMBIOTIC HEMOGLOBIN 2"/>
    <property type="match status" value="1"/>
</dbReference>
<dbReference type="InterPro" id="IPR019824">
    <property type="entry name" value="Leghaemoglobin_Fe_BS"/>
</dbReference>
<dbReference type="PROSITE" id="PS00208">
    <property type="entry name" value="PLANT_GLOBIN"/>
    <property type="match status" value="1"/>
</dbReference>
<dbReference type="GO" id="GO:0046872">
    <property type="term" value="F:metal ion binding"/>
    <property type="evidence" value="ECO:0007669"/>
    <property type="project" value="UniProtKB-KW"/>
</dbReference>
<comment type="caution">
    <text evidence="14">The sequence shown here is derived from an EMBL/GenBank/DDBJ whole genome shotgun (WGS) entry which is preliminary data.</text>
</comment>
<keyword evidence="7" id="KW-0561">Oxygen transport</keyword>
<dbReference type="GO" id="GO:0005737">
    <property type="term" value="C:cytoplasm"/>
    <property type="evidence" value="ECO:0007669"/>
    <property type="project" value="UniProtKB-SubCell"/>
</dbReference>
<sequence length="194" mass="22019">MTAFPPNALKLIKYSRSKKTNFDFEREREREMGFTEKQEALVKESWEVMKQNIPDQHSLRFFTLILEMAPAVKNMFPFLKDSDEIPQNNPKLKNHARIVFKMTCDSAIQLREKGQVVLPAVLLKHLGSAHLKKGVVDSHFEVVKKALLGTIKEAVGESWSDEMGGAWGEAYDQLAATIKTQMEEEAAQPQLSSN</sequence>
<comment type="similarity">
    <text evidence="3 12">Belongs to the plant globin family.</text>
</comment>
<dbReference type="EMBL" id="JAZDWU010000005">
    <property type="protein sequence ID" value="KAL0002702.1"/>
    <property type="molecule type" value="Genomic_DNA"/>
</dbReference>
<evidence type="ECO:0000256" key="4">
    <source>
        <dbReference type="ARBA" id="ARBA00022448"/>
    </source>
</evidence>
<dbReference type="InterPro" id="IPR000971">
    <property type="entry name" value="Globin"/>
</dbReference>
<keyword evidence="10" id="KW-0535">Nitrogen fixation</keyword>
<reference evidence="14 15" key="1">
    <citation type="submission" date="2024-01" db="EMBL/GenBank/DDBJ databases">
        <title>A telomere-to-telomere, gap-free genome of sweet tea (Lithocarpus litseifolius).</title>
        <authorList>
            <person name="Zhou J."/>
        </authorList>
    </citation>
    <scope>NUCLEOTIDE SEQUENCE [LARGE SCALE GENOMIC DNA]</scope>
    <source>
        <strain evidence="14">Zhou-2022a</strain>
        <tissue evidence="14">Leaf</tissue>
    </source>
</reference>
<keyword evidence="15" id="KW-1185">Reference proteome</keyword>
<evidence type="ECO:0000313" key="15">
    <source>
        <dbReference type="Proteomes" id="UP001459277"/>
    </source>
</evidence>
<keyword evidence="8 12" id="KW-0479">Metal-binding</keyword>
<gene>
    <name evidence="14" type="ORF">SO802_016483</name>
</gene>
<evidence type="ECO:0000256" key="11">
    <source>
        <dbReference type="ARBA" id="ARBA00023242"/>
    </source>
</evidence>
<keyword evidence="9 12" id="KW-0408">Iron</keyword>
<dbReference type="InterPro" id="IPR009050">
    <property type="entry name" value="Globin-like_sf"/>
</dbReference>
<keyword evidence="11" id="KW-0539">Nucleus</keyword>
<dbReference type="SUPFAM" id="SSF46458">
    <property type="entry name" value="Globin-like"/>
    <property type="match status" value="1"/>
</dbReference>
<dbReference type="PROSITE" id="PS01033">
    <property type="entry name" value="GLOBIN"/>
    <property type="match status" value="1"/>
</dbReference>
<evidence type="ECO:0000256" key="8">
    <source>
        <dbReference type="ARBA" id="ARBA00022723"/>
    </source>
</evidence>
<evidence type="ECO:0000256" key="12">
    <source>
        <dbReference type="RuleBase" id="RU000625"/>
    </source>
</evidence>
<accession>A0AAW2CYS9</accession>
<evidence type="ECO:0000256" key="6">
    <source>
        <dbReference type="ARBA" id="ARBA00022617"/>
    </source>
</evidence>
<keyword evidence="6 12" id="KW-0349">Heme</keyword>
<comment type="subcellular location">
    <subcellularLocation>
        <location evidence="2">Cytoplasm</location>
    </subcellularLocation>
    <subcellularLocation>
        <location evidence="1">Nucleus</location>
    </subcellularLocation>
</comment>
<evidence type="ECO:0000313" key="14">
    <source>
        <dbReference type="EMBL" id="KAL0002702.1"/>
    </source>
</evidence>
<keyword evidence="4" id="KW-0813">Transport</keyword>
<evidence type="ECO:0000256" key="7">
    <source>
        <dbReference type="ARBA" id="ARBA00022621"/>
    </source>
</evidence>
<evidence type="ECO:0000256" key="1">
    <source>
        <dbReference type="ARBA" id="ARBA00004123"/>
    </source>
</evidence>
<dbReference type="GO" id="GO:0005634">
    <property type="term" value="C:nucleus"/>
    <property type="evidence" value="ECO:0007669"/>
    <property type="project" value="UniProtKB-SubCell"/>
</dbReference>
<dbReference type="PANTHER" id="PTHR22924">
    <property type="entry name" value="LEGHEMOGLOBIN-RELATED"/>
    <property type="match status" value="1"/>
</dbReference>
<dbReference type="GO" id="GO:0019825">
    <property type="term" value="F:oxygen binding"/>
    <property type="evidence" value="ECO:0007669"/>
    <property type="project" value="InterPro"/>
</dbReference>
<dbReference type="AlphaFoldDB" id="A0AAW2CYS9"/>
<dbReference type="PRINTS" id="PR00188">
    <property type="entry name" value="PLANTGLOBIN"/>
</dbReference>
<feature type="domain" description="Globin" evidence="13">
    <location>
        <begin position="33"/>
        <end position="183"/>
    </location>
</feature>
<proteinExistence type="inferred from homology"/>
<dbReference type="InterPro" id="IPR001032">
    <property type="entry name" value="Leghaemoglobin-like"/>
</dbReference>
<evidence type="ECO:0000256" key="10">
    <source>
        <dbReference type="ARBA" id="ARBA00023231"/>
    </source>
</evidence>
<dbReference type="GO" id="GO:0020037">
    <property type="term" value="F:heme binding"/>
    <property type="evidence" value="ECO:0007669"/>
    <property type="project" value="InterPro"/>
</dbReference>
<dbReference type="Pfam" id="PF00042">
    <property type="entry name" value="Globin"/>
    <property type="match status" value="1"/>
</dbReference>
<protein>
    <recommendedName>
        <fullName evidence="13">Globin domain-containing protein</fullName>
    </recommendedName>
</protein>
<keyword evidence="5" id="KW-0963">Cytoplasm</keyword>
<evidence type="ECO:0000259" key="13">
    <source>
        <dbReference type="PROSITE" id="PS01033"/>
    </source>
</evidence>
<organism evidence="14 15">
    <name type="scientific">Lithocarpus litseifolius</name>
    <dbReference type="NCBI Taxonomy" id="425828"/>
    <lineage>
        <taxon>Eukaryota</taxon>
        <taxon>Viridiplantae</taxon>
        <taxon>Streptophyta</taxon>
        <taxon>Embryophyta</taxon>
        <taxon>Tracheophyta</taxon>
        <taxon>Spermatophyta</taxon>
        <taxon>Magnoliopsida</taxon>
        <taxon>eudicotyledons</taxon>
        <taxon>Gunneridae</taxon>
        <taxon>Pentapetalae</taxon>
        <taxon>rosids</taxon>
        <taxon>fabids</taxon>
        <taxon>Fagales</taxon>
        <taxon>Fagaceae</taxon>
        <taxon>Lithocarpus</taxon>
    </lineage>
</organism>
<evidence type="ECO:0000256" key="5">
    <source>
        <dbReference type="ARBA" id="ARBA00022490"/>
    </source>
</evidence>
<evidence type="ECO:0000256" key="3">
    <source>
        <dbReference type="ARBA" id="ARBA00007609"/>
    </source>
</evidence>
<name>A0AAW2CYS9_9ROSI</name>
<dbReference type="Gene3D" id="1.10.490.10">
    <property type="entry name" value="Globins"/>
    <property type="match status" value="1"/>
</dbReference>
<dbReference type="GO" id="GO:0005344">
    <property type="term" value="F:oxygen carrier activity"/>
    <property type="evidence" value="ECO:0007669"/>
    <property type="project" value="UniProtKB-KW"/>
</dbReference>
<dbReference type="InterPro" id="IPR012292">
    <property type="entry name" value="Globin/Proto"/>
</dbReference>